<comment type="caution">
    <text evidence="1">The sequence shown here is derived from an EMBL/GenBank/DDBJ whole genome shotgun (WGS) entry which is preliminary data.</text>
</comment>
<dbReference type="PANTHER" id="PTHR33240">
    <property type="entry name" value="OS08G0508500 PROTEIN"/>
    <property type="match status" value="1"/>
</dbReference>
<reference evidence="1" key="1">
    <citation type="submission" date="2020-06" db="EMBL/GenBank/DDBJ databases">
        <authorList>
            <person name="Li T."/>
            <person name="Hu X."/>
            <person name="Zhang T."/>
            <person name="Song X."/>
            <person name="Zhang H."/>
            <person name="Dai N."/>
            <person name="Sheng W."/>
            <person name="Hou X."/>
            <person name="Wei L."/>
        </authorList>
    </citation>
    <scope>NUCLEOTIDE SEQUENCE</scope>
    <source>
        <strain evidence="1">3651</strain>
        <tissue evidence="1">Leaf</tissue>
    </source>
</reference>
<protein>
    <submittedName>
        <fullName evidence="1">Uncharacterized protein</fullName>
    </submittedName>
</protein>
<accession>A0AAE2C803</accession>
<keyword evidence="2" id="KW-1185">Reference proteome</keyword>
<sequence>MRNEIERFLRLGYLKDGHLLSTNIKVGGKRRMEERLSCRGQISEPESWRKVVNIIEGGEYGGLSRSAWKRHTREVSFGHVMEIRPVDSPRDQMMAHTFTDEDRRGVKFPHEDAMVISAIISNIEVRRILVDNGSSVDILFLEALKEIGLEAAIKPQSVSTIRTVGEVLLPITLGEEPMT</sequence>
<dbReference type="Proteomes" id="UP001293254">
    <property type="component" value="Unassembled WGS sequence"/>
</dbReference>
<dbReference type="PANTHER" id="PTHR33240:SF8">
    <property type="entry name" value="OS03G0439900 PROTEIN"/>
    <property type="match status" value="1"/>
</dbReference>
<evidence type="ECO:0000313" key="1">
    <source>
        <dbReference type="EMBL" id="KAK4412413.1"/>
    </source>
</evidence>
<name>A0AAE2C803_9LAMI</name>
<evidence type="ECO:0000313" key="2">
    <source>
        <dbReference type="Proteomes" id="UP001293254"/>
    </source>
</evidence>
<dbReference type="EMBL" id="JACGWO010000013">
    <property type="protein sequence ID" value="KAK4412413.1"/>
    <property type="molecule type" value="Genomic_DNA"/>
</dbReference>
<proteinExistence type="predicted"/>
<gene>
    <name evidence="1" type="ORF">Salat_2888300</name>
</gene>
<organism evidence="1 2">
    <name type="scientific">Sesamum alatum</name>
    <dbReference type="NCBI Taxonomy" id="300844"/>
    <lineage>
        <taxon>Eukaryota</taxon>
        <taxon>Viridiplantae</taxon>
        <taxon>Streptophyta</taxon>
        <taxon>Embryophyta</taxon>
        <taxon>Tracheophyta</taxon>
        <taxon>Spermatophyta</taxon>
        <taxon>Magnoliopsida</taxon>
        <taxon>eudicotyledons</taxon>
        <taxon>Gunneridae</taxon>
        <taxon>Pentapetalae</taxon>
        <taxon>asterids</taxon>
        <taxon>lamiids</taxon>
        <taxon>Lamiales</taxon>
        <taxon>Pedaliaceae</taxon>
        <taxon>Sesamum</taxon>
    </lineage>
</organism>
<reference evidence="1" key="2">
    <citation type="journal article" date="2024" name="Plant">
        <title>Genomic evolution and insights into agronomic trait innovations of Sesamum species.</title>
        <authorList>
            <person name="Miao H."/>
            <person name="Wang L."/>
            <person name="Qu L."/>
            <person name="Liu H."/>
            <person name="Sun Y."/>
            <person name="Le M."/>
            <person name="Wang Q."/>
            <person name="Wei S."/>
            <person name="Zheng Y."/>
            <person name="Lin W."/>
            <person name="Duan Y."/>
            <person name="Cao H."/>
            <person name="Xiong S."/>
            <person name="Wang X."/>
            <person name="Wei L."/>
            <person name="Li C."/>
            <person name="Ma Q."/>
            <person name="Ju M."/>
            <person name="Zhao R."/>
            <person name="Li G."/>
            <person name="Mu C."/>
            <person name="Tian Q."/>
            <person name="Mei H."/>
            <person name="Zhang T."/>
            <person name="Gao T."/>
            <person name="Zhang H."/>
        </authorList>
    </citation>
    <scope>NUCLEOTIDE SEQUENCE</scope>
    <source>
        <strain evidence="1">3651</strain>
    </source>
</reference>
<dbReference type="AlphaFoldDB" id="A0AAE2C803"/>